<evidence type="ECO:0000256" key="1">
    <source>
        <dbReference type="SAM" id="MobiDB-lite"/>
    </source>
</evidence>
<dbReference type="AlphaFoldDB" id="A0A7W8CU32"/>
<accession>A0A7W8CU32</accession>
<comment type="caution">
    <text evidence="4">The sequence shown here is derived from an EMBL/GenBank/DDBJ whole genome shotgun (WGS) entry which is preliminary data.</text>
</comment>
<dbReference type="RefSeq" id="WP_135504932.1">
    <property type="nucleotide sequence ID" value="NZ_JACHHE010000011.1"/>
</dbReference>
<feature type="region of interest" description="Disordered" evidence="1">
    <location>
        <begin position="150"/>
        <end position="235"/>
    </location>
</feature>
<evidence type="ECO:0000313" key="4">
    <source>
        <dbReference type="EMBL" id="MBB5181663.1"/>
    </source>
</evidence>
<feature type="transmembrane region" description="Helical" evidence="2">
    <location>
        <begin position="14"/>
        <end position="37"/>
    </location>
</feature>
<organism evidence="4 5">
    <name type="scientific">Planococcus koreensis</name>
    <dbReference type="NCBI Taxonomy" id="112331"/>
    <lineage>
        <taxon>Bacteria</taxon>
        <taxon>Bacillati</taxon>
        <taxon>Bacillota</taxon>
        <taxon>Bacilli</taxon>
        <taxon>Bacillales</taxon>
        <taxon>Caryophanaceae</taxon>
        <taxon>Planococcus</taxon>
    </lineage>
</organism>
<sequence>MNGKQDVSRSGEKVLGVIGIVFNLLAIALIIFSIFSLGNVENDPEFRQFLEEQIMSDPTMTDVGDVQGLVDGLLTSFDVIMWVIVGLLAISTVFALLAIGRLGRNANPNMAGVFFIVAGLFAGIMSLTSILFYIAAIMCFVRKARNGNGKDLQDNSNQYRENDRLRDQDSLRHDEQRIREERLREEEQQRLMEEKSRQSQPGTTGDDFVEREDLKRRADERLSKGNNDDTPYRPL</sequence>
<dbReference type="OrthoDB" id="2357232at2"/>
<feature type="compositionally biased region" description="Basic and acidic residues" evidence="1">
    <location>
        <begin position="160"/>
        <end position="197"/>
    </location>
</feature>
<dbReference type="Pfam" id="PF13273">
    <property type="entry name" value="DUF4064"/>
    <property type="match status" value="1"/>
</dbReference>
<protein>
    <submittedName>
        <fullName evidence="4">Putative membrane protein</fullName>
    </submittedName>
</protein>
<keyword evidence="2" id="KW-0472">Membrane</keyword>
<keyword evidence="2" id="KW-0812">Transmembrane</keyword>
<reference evidence="4 5" key="1">
    <citation type="submission" date="2020-08" db="EMBL/GenBank/DDBJ databases">
        <title>Genomic Encyclopedia of Type Strains, Phase IV (KMG-IV): sequencing the most valuable type-strain genomes for metagenomic binning, comparative biology and taxonomic classification.</title>
        <authorList>
            <person name="Goeker M."/>
        </authorList>
    </citation>
    <scope>NUCLEOTIDE SEQUENCE [LARGE SCALE GENOMIC DNA]</scope>
    <source>
        <strain evidence="4 5">DSM 15895</strain>
    </source>
</reference>
<evidence type="ECO:0000313" key="5">
    <source>
        <dbReference type="Proteomes" id="UP000525923"/>
    </source>
</evidence>
<proteinExistence type="predicted"/>
<keyword evidence="2" id="KW-1133">Transmembrane helix</keyword>
<keyword evidence="5" id="KW-1185">Reference proteome</keyword>
<gene>
    <name evidence="4" type="ORF">HNQ44_003128</name>
</gene>
<feature type="transmembrane region" description="Helical" evidence="2">
    <location>
        <begin position="111"/>
        <end position="136"/>
    </location>
</feature>
<dbReference type="Proteomes" id="UP000525923">
    <property type="component" value="Unassembled WGS sequence"/>
</dbReference>
<evidence type="ECO:0000256" key="2">
    <source>
        <dbReference type="SAM" id="Phobius"/>
    </source>
</evidence>
<feature type="compositionally biased region" description="Basic and acidic residues" evidence="1">
    <location>
        <begin position="211"/>
        <end position="235"/>
    </location>
</feature>
<dbReference type="InterPro" id="IPR025273">
    <property type="entry name" value="DUF4064"/>
</dbReference>
<dbReference type="EMBL" id="JACHHE010000011">
    <property type="protein sequence ID" value="MBB5181663.1"/>
    <property type="molecule type" value="Genomic_DNA"/>
</dbReference>
<feature type="transmembrane region" description="Helical" evidence="2">
    <location>
        <begin position="79"/>
        <end position="99"/>
    </location>
</feature>
<name>A0A7W8CU32_9BACL</name>
<feature type="domain" description="DUF4064" evidence="3">
    <location>
        <begin position="8"/>
        <end position="124"/>
    </location>
</feature>
<evidence type="ECO:0000259" key="3">
    <source>
        <dbReference type="Pfam" id="PF13273"/>
    </source>
</evidence>